<dbReference type="Pfam" id="PF18322">
    <property type="entry name" value="CLIP_1"/>
    <property type="match status" value="2"/>
</dbReference>
<evidence type="ECO:0000256" key="1">
    <source>
        <dbReference type="SAM" id="MobiDB-lite"/>
    </source>
</evidence>
<name>A0AAV2QD25_MEGNR</name>
<comment type="caution">
    <text evidence="4">The sequence shown here is derived from an EMBL/GenBank/DDBJ whole genome shotgun (WGS) entry which is preliminary data.</text>
</comment>
<feature type="non-terminal residue" evidence="4">
    <location>
        <position position="1"/>
    </location>
</feature>
<reference evidence="4 5" key="1">
    <citation type="submission" date="2024-05" db="EMBL/GenBank/DDBJ databases">
        <authorList>
            <person name="Wallberg A."/>
        </authorList>
    </citation>
    <scope>NUCLEOTIDE SEQUENCE [LARGE SCALE GENOMIC DNA]</scope>
</reference>
<dbReference type="InterPro" id="IPR041515">
    <property type="entry name" value="PPAF-2-like_Clip"/>
</dbReference>
<evidence type="ECO:0000259" key="3">
    <source>
        <dbReference type="Pfam" id="PF18322"/>
    </source>
</evidence>
<keyword evidence="2" id="KW-0812">Transmembrane</keyword>
<evidence type="ECO:0000256" key="2">
    <source>
        <dbReference type="SAM" id="Phobius"/>
    </source>
</evidence>
<feature type="region of interest" description="Disordered" evidence="1">
    <location>
        <begin position="139"/>
        <end position="166"/>
    </location>
</feature>
<accession>A0AAV2QD25</accession>
<feature type="domain" description="PPAF-2-like Clip" evidence="3">
    <location>
        <begin position="78"/>
        <end position="130"/>
    </location>
</feature>
<keyword evidence="2" id="KW-1133">Transmembrane helix</keyword>
<keyword evidence="2" id="KW-0472">Membrane</keyword>
<feature type="transmembrane region" description="Helical" evidence="2">
    <location>
        <begin position="197"/>
        <end position="218"/>
    </location>
</feature>
<organism evidence="4 5">
    <name type="scientific">Meganyctiphanes norvegica</name>
    <name type="common">Northern krill</name>
    <name type="synonym">Thysanopoda norvegica</name>
    <dbReference type="NCBI Taxonomy" id="48144"/>
    <lineage>
        <taxon>Eukaryota</taxon>
        <taxon>Metazoa</taxon>
        <taxon>Ecdysozoa</taxon>
        <taxon>Arthropoda</taxon>
        <taxon>Crustacea</taxon>
        <taxon>Multicrustacea</taxon>
        <taxon>Malacostraca</taxon>
        <taxon>Eumalacostraca</taxon>
        <taxon>Eucarida</taxon>
        <taxon>Euphausiacea</taxon>
        <taxon>Euphausiidae</taxon>
        <taxon>Meganyctiphanes</taxon>
    </lineage>
</organism>
<dbReference type="Proteomes" id="UP001497623">
    <property type="component" value="Unassembled WGS sequence"/>
</dbReference>
<dbReference type="EMBL" id="CAXKWB010005522">
    <property type="protein sequence ID" value="CAL4078814.1"/>
    <property type="molecule type" value="Genomic_DNA"/>
</dbReference>
<protein>
    <recommendedName>
        <fullName evidence="3">PPAF-2-like Clip domain-containing protein</fullName>
    </recommendedName>
</protein>
<feature type="domain" description="PPAF-2-like Clip" evidence="3">
    <location>
        <begin position="8"/>
        <end position="57"/>
    </location>
</feature>
<sequence>YIPFQEEAWCTCVPWYLCNTDNNTIITDGTGIIDIRASTSNVEVCPVNDGAKKEICCGSRPTPSSPSVRPSLTGVNPPTVWCECIPERLCNNGVINTDGAGILDPRIGNRNITVNVKFCPATVGEAEICCGLPPSELTTTEQNTTEQTTTQHTTTEQTTLSPVSSTVKITEEVTHPSKVTYGHILSTPGSHTGMENAASYISSFFLLLILLLITHFFVI</sequence>
<keyword evidence="5" id="KW-1185">Reference proteome</keyword>
<gene>
    <name evidence="4" type="ORF">MNOR_LOCUS10756</name>
</gene>
<proteinExistence type="predicted"/>
<evidence type="ECO:0000313" key="4">
    <source>
        <dbReference type="EMBL" id="CAL4078814.1"/>
    </source>
</evidence>
<evidence type="ECO:0000313" key="5">
    <source>
        <dbReference type="Proteomes" id="UP001497623"/>
    </source>
</evidence>
<dbReference type="AlphaFoldDB" id="A0AAV2QD25"/>
<feature type="compositionally biased region" description="Low complexity" evidence="1">
    <location>
        <begin position="139"/>
        <end position="159"/>
    </location>
</feature>